<dbReference type="OrthoDB" id="676979at2759"/>
<evidence type="ECO:0000256" key="2">
    <source>
        <dbReference type="ARBA" id="ARBA00022737"/>
    </source>
</evidence>
<dbReference type="KEGG" id="scac:106090627"/>
<dbReference type="InterPro" id="IPR003591">
    <property type="entry name" value="Leu-rich_rpt_typical-subtyp"/>
</dbReference>
<keyword evidence="6" id="KW-1185">Reference proteome</keyword>
<dbReference type="Pfam" id="PF13855">
    <property type="entry name" value="LRR_8"/>
    <property type="match status" value="2"/>
</dbReference>
<feature type="region of interest" description="Disordered" evidence="3">
    <location>
        <begin position="26"/>
        <end position="51"/>
    </location>
</feature>
<keyword evidence="2" id="KW-0677">Repeat</keyword>
<sequence>MFRLCLLGAVLSFAVLGSLATESQQSSTEVQLDGSSEQQLQEEEDEDESQSAEASLSEFISGDYADYPVRVLKEVDVDTLNENCVNGECKGLMFDDPSEVVFFEAKPAIRFTSGSTYKFKKPQEYDVLKFIDSKFANFPLNLFYALKIRELDMRNCSIQSLTWDNFLMADQLSILLLSDNDLQEVAPMTFNSAENLAFLFLDGNDIETLHRESFKELNKLYMLDLHDNRISSLHDDVFTYLPALQQLNLAGNQLQVIADVLFANNPRLVSVSLERNALEKIGDYAFQNQEDMEYIGLSHNTPLQILVGNMRVDNLWARNCSISRVNIYGKVKNADFQLNRISELYFSRPESLETLRISDNSLMQIASLSQATNLQYFDVSNNPQLQTLPEFWQADSLEVLDLSNTSLTSIPIAILSASEKLKSLNVSNNHLSRIDPGDFKYFEKLDHLYLHRNNWNCYSLQIIMDMLIRPWKISYTMDIYDENFPGEYIGGIKCMYRLDDNDDDDMENSLLEPLSMAGLTSRLTQSIAEGEKDVGESSQVYEDGISEQVSDIEILRTELKAIVGIYEQKFSHFYNKIEELDRRLKTFEQFNKTLWQHVTITI</sequence>
<dbReference type="SMART" id="SM00369">
    <property type="entry name" value="LRR_TYP"/>
    <property type="match status" value="7"/>
</dbReference>
<name>A0A1I8P6Q3_STOCA</name>
<dbReference type="InterPro" id="IPR001611">
    <property type="entry name" value="Leu-rich_rpt"/>
</dbReference>
<evidence type="ECO:0000256" key="1">
    <source>
        <dbReference type="ARBA" id="ARBA00022614"/>
    </source>
</evidence>
<feature type="chain" id="PRO_5009326113" evidence="4">
    <location>
        <begin position="21"/>
        <end position="602"/>
    </location>
</feature>
<dbReference type="InterPro" id="IPR032675">
    <property type="entry name" value="LRR_dom_sf"/>
</dbReference>
<gene>
    <name evidence="5" type="primary">106090627</name>
</gene>
<evidence type="ECO:0000256" key="4">
    <source>
        <dbReference type="SAM" id="SignalP"/>
    </source>
</evidence>
<keyword evidence="1" id="KW-0433">Leucine-rich repeat</keyword>
<dbReference type="VEuPathDB" id="VectorBase:SCAU005331"/>
<dbReference type="AlphaFoldDB" id="A0A1I8P6Q3"/>
<dbReference type="STRING" id="35570.A0A1I8P6Q3"/>
<dbReference type="Gene3D" id="3.80.10.10">
    <property type="entry name" value="Ribonuclease Inhibitor"/>
    <property type="match status" value="2"/>
</dbReference>
<dbReference type="EnsemblMetazoa" id="SCAU005331-RA">
    <property type="protein sequence ID" value="SCAU005331-PA"/>
    <property type="gene ID" value="SCAU005331"/>
</dbReference>
<dbReference type="PROSITE" id="PS51450">
    <property type="entry name" value="LRR"/>
    <property type="match status" value="2"/>
</dbReference>
<feature type="compositionally biased region" description="Acidic residues" evidence="3">
    <location>
        <begin position="40"/>
        <end position="50"/>
    </location>
</feature>
<feature type="signal peptide" evidence="4">
    <location>
        <begin position="1"/>
        <end position="20"/>
    </location>
</feature>
<protein>
    <submittedName>
        <fullName evidence="5">Uncharacterized protein</fullName>
    </submittedName>
</protein>
<dbReference type="PANTHER" id="PTHR24366">
    <property type="entry name" value="IG(IMMUNOGLOBULIN) AND LRR(LEUCINE RICH REPEAT) DOMAINS"/>
    <property type="match status" value="1"/>
</dbReference>
<keyword evidence="4" id="KW-0732">Signal</keyword>
<accession>A0A1I8P6Q3</accession>
<dbReference type="SMART" id="SM00364">
    <property type="entry name" value="LRR_BAC"/>
    <property type="match status" value="4"/>
</dbReference>
<dbReference type="PANTHER" id="PTHR24366:SF96">
    <property type="entry name" value="LEUCINE RICH REPEAT CONTAINING 53"/>
    <property type="match status" value="1"/>
</dbReference>
<organism evidence="5 6">
    <name type="scientific">Stomoxys calcitrans</name>
    <name type="common">Stable fly</name>
    <name type="synonym">Conops calcitrans</name>
    <dbReference type="NCBI Taxonomy" id="35570"/>
    <lineage>
        <taxon>Eukaryota</taxon>
        <taxon>Metazoa</taxon>
        <taxon>Ecdysozoa</taxon>
        <taxon>Arthropoda</taxon>
        <taxon>Hexapoda</taxon>
        <taxon>Insecta</taxon>
        <taxon>Pterygota</taxon>
        <taxon>Neoptera</taxon>
        <taxon>Endopterygota</taxon>
        <taxon>Diptera</taxon>
        <taxon>Brachycera</taxon>
        <taxon>Muscomorpha</taxon>
        <taxon>Muscoidea</taxon>
        <taxon>Muscidae</taxon>
        <taxon>Stomoxys</taxon>
    </lineage>
</organism>
<evidence type="ECO:0000313" key="6">
    <source>
        <dbReference type="Proteomes" id="UP000095300"/>
    </source>
</evidence>
<dbReference type="SUPFAM" id="SSF52058">
    <property type="entry name" value="L domain-like"/>
    <property type="match status" value="1"/>
</dbReference>
<dbReference type="Proteomes" id="UP000095300">
    <property type="component" value="Unassembled WGS sequence"/>
</dbReference>
<reference evidence="5" key="1">
    <citation type="submission" date="2020-05" db="UniProtKB">
        <authorList>
            <consortium name="EnsemblMetazoa"/>
        </authorList>
    </citation>
    <scope>IDENTIFICATION</scope>
    <source>
        <strain evidence="5">USDA</strain>
    </source>
</reference>
<evidence type="ECO:0000256" key="3">
    <source>
        <dbReference type="SAM" id="MobiDB-lite"/>
    </source>
</evidence>
<evidence type="ECO:0000313" key="5">
    <source>
        <dbReference type="EnsemblMetazoa" id="SCAU005331-PA"/>
    </source>
</evidence>
<proteinExistence type="predicted"/>